<dbReference type="GO" id="GO:0005975">
    <property type="term" value="P:carbohydrate metabolic process"/>
    <property type="evidence" value="ECO:0007669"/>
    <property type="project" value="InterPro"/>
</dbReference>
<dbReference type="Proteomes" id="UP000317369">
    <property type="component" value="Chromosome"/>
</dbReference>
<evidence type="ECO:0000259" key="1">
    <source>
        <dbReference type="Pfam" id="PF16335"/>
    </source>
</evidence>
<dbReference type="SUPFAM" id="SSF48208">
    <property type="entry name" value="Six-hairpin glycosidases"/>
    <property type="match status" value="1"/>
</dbReference>
<evidence type="ECO:0000313" key="3">
    <source>
        <dbReference type="Proteomes" id="UP000317369"/>
    </source>
</evidence>
<protein>
    <recommendedName>
        <fullName evidence="1">Glutaminase A central domain-containing protein</fullName>
    </recommendedName>
</protein>
<reference evidence="2 3" key="1">
    <citation type="submission" date="2019-02" db="EMBL/GenBank/DDBJ databases">
        <title>Deep-cultivation of Planctomycetes and their phenomic and genomic characterization uncovers novel biology.</title>
        <authorList>
            <person name="Wiegand S."/>
            <person name="Jogler M."/>
            <person name="Boedeker C."/>
            <person name="Pinto D."/>
            <person name="Vollmers J."/>
            <person name="Rivas-Marin E."/>
            <person name="Kohn T."/>
            <person name="Peeters S.H."/>
            <person name="Heuer A."/>
            <person name="Rast P."/>
            <person name="Oberbeckmann S."/>
            <person name="Bunk B."/>
            <person name="Jeske O."/>
            <person name="Meyerdierks A."/>
            <person name="Storesund J.E."/>
            <person name="Kallscheuer N."/>
            <person name="Luecker S."/>
            <person name="Lage O.M."/>
            <person name="Pohl T."/>
            <person name="Merkel B.J."/>
            <person name="Hornburger P."/>
            <person name="Mueller R.-W."/>
            <person name="Bruemmer F."/>
            <person name="Labrenz M."/>
            <person name="Spormann A.M."/>
            <person name="Op den Camp H."/>
            <person name="Overmann J."/>
            <person name="Amann R."/>
            <person name="Jetten M.S.M."/>
            <person name="Mascher T."/>
            <person name="Medema M.H."/>
            <person name="Devos D.P."/>
            <person name="Kaster A.-K."/>
            <person name="Ovreas L."/>
            <person name="Rohde M."/>
            <person name="Galperin M.Y."/>
            <person name="Jogler C."/>
        </authorList>
    </citation>
    <scope>NUCLEOTIDE SEQUENCE [LARGE SCALE GENOMIC DNA]</scope>
    <source>
        <strain evidence="2 3">KS4</strain>
    </source>
</reference>
<dbReference type="RefSeq" id="WP_145079686.1">
    <property type="nucleotide sequence ID" value="NZ_CP036425.1"/>
</dbReference>
<sequence length="752" mass="85856">MQLMTWTMARLGSRFGFLFEPYKKRVLHSAMGRLLDKPLDLQVGLVEPDGTRRVLPFTVDGKELCNCEQFERVNSITYRGYSEDYRLRFEFNVHSIFYPQDEKLCLLPAFYLEMRVHPIDRWRWREHRGERPERVKLFIRIKRPDTELSVKVGEGGKNGQINLAYENDLIPQDGPSSKEGAELDPVHVQERILSLNPGCEVMDEAFAGDDGVGLEYEIPISESGSGIKWRLIWAAYTRDPILKVQDGSEMRDATYRYCSHWLDVNEVMADAVANRDDWLAHSRRFEKIMEQAPLRGARRHLINQSFHSFLGSTFWCDIRDQKGPMKQWFSVWEGNCTYHSALDVEYNVSLWYLTLWPRLLAMQIDQWAAFEIPHEPSGGSYMPHDLGVGTQITGQAYPHDMPVEEATSFLLVLQAYMHWTADRSVAHRHQGLIERLATYLKYVDRDGSGFTSEGNANTIDDANHATQFAKKQTYLAVKRVAALRAVSTILQQTPNKELAKECEEIAEDAITKIERSAWLVDHYAVCLEKNSFGMIDDATGEMVTFNQDSGWDAYSIYSANGTFLPHIIGQPDILDLKRVKTDIVAAIRENNSQYGNGHTSAEPDNVWVSQNMWRDHLAVYLRIPAGHAQCYWDMQIMSNTRYQSFGYIDTYVNNQLAFYPRGAVAMGYLLSGPRLIIDRLAPGGAYITVEPNRSTPQRWPLLPLADWKANKIPVCVIDPNGNVNIEGEIDPIIVHGNQVSEDDEDKGKNLIG</sequence>
<evidence type="ECO:0000313" key="2">
    <source>
        <dbReference type="EMBL" id="QDU35008.1"/>
    </source>
</evidence>
<dbReference type="Pfam" id="PF16335">
    <property type="entry name" value="GtaA_6_Hairpin"/>
    <property type="match status" value="1"/>
</dbReference>
<dbReference type="Gene3D" id="1.50.10.10">
    <property type="match status" value="1"/>
</dbReference>
<dbReference type="PANTHER" id="PTHR31987:SF1">
    <property type="entry name" value="GLUTAMINASE A"/>
    <property type="match status" value="1"/>
</dbReference>
<dbReference type="PANTHER" id="PTHR31987">
    <property type="entry name" value="GLUTAMINASE A-RELATED"/>
    <property type="match status" value="1"/>
</dbReference>
<dbReference type="InterPro" id="IPR032514">
    <property type="entry name" value="GtaA_central"/>
</dbReference>
<proteinExistence type="predicted"/>
<dbReference type="InterPro" id="IPR008928">
    <property type="entry name" value="6-hairpin_glycosidase_sf"/>
</dbReference>
<feature type="domain" description="Glutaminase A central" evidence="1">
    <location>
        <begin position="342"/>
        <end position="525"/>
    </location>
</feature>
<dbReference type="KEGG" id="pcor:KS4_30850"/>
<dbReference type="AlphaFoldDB" id="A0A517YXQ7"/>
<gene>
    <name evidence="2" type="ORF">KS4_30850</name>
</gene>
<dbReference type="GO" id="GO:0009044">
    <property type="term" value="F:xylan 1,4-beta-xylosidase activity"/>
    <property type="evidence" value="ECO:0007669"/>
    <property type="project" value="InterPro"/>
</dbReference>
<accession>A0A517YXQ7</accession>
<organism evidence="2 3">
    <name type="scientific">Poriferisphaera corsica</name>
    <dbReference type="NCBI Taxonomy" id="2528020"/>
    <lineage>
        <taxon>Bacteria</taxon>
        <taxon>Pseudomonadati</taxon>
        <taxon>Planctomycetota</taxon>
        <taxon>Phycisphaerae</taxon>
        <taxon>Phycisphaerales</taxon>
        <taxon>Phycisphaeraceae</taxon>
        <taxon>Poriferisphaera</taxon>
    </lineage>
</organism>
<dbReference type="InterPro" id="IPR012341">
    <property type="entry name" value="6hp_glycosidase-like_sf"/>
</dbReference>
<keyword evidence="3" id="KW-1185">Reference proteome</keyword>
<dbReference type="OrthoDB" id="2487556at2"/>
<name>A0A517YXQ7_9BACT</name>
<dbReference type="InterPro" id="IPR052743">
    <property type="entry name" value="Glutaminase_GtaA"/>
</dbReference>
<dbReference type="EMBL" id="CP036425">
    <property type="protein sequence ID" value="QDU35008.1"/>
    <property type="molecule type" value="Genomic_DNA"/>
</dbReference>